<dbReference type="InterPro" id="IPR013752">
    <property type="entry name" value="KPA_reductase"/>
</dbReference>
<dbReference type="InterPro" id="IPR003710">
    <property type="entry name" value="ApbA"/>
</dbReference>
<evidence type="ECO:0000256" key="4">
    <source>
        <dbReference type="SAM" id="MobiDB-lite"/>
    </source>
</evidence>
<feature type="domain" description="Ketopantoate reductase N-terminal" evidence="5">
    <location>
        <begin position="20"/>
        <end position="177"/>
    </location>
</feature>
<evidence type="ECO:0000256" key="2">
    <source>
        <dbReference type="ARBA" id="ARBA00022857"/>
    </source>
</evidence>
<proteinExistence type="inferred from homology"/>
<evidence type="ECO:0000313" key="7">
    <source>
        <dbReference type="EMBL" id="KAL2266056.1"/>
    </source>
</evidence>
<feature type="domain" description="Ketopantoate reductase C-terminal" evidence="6">
    <location>
        <begin position="254"/>
        <end position="388"/>
    </location>
</feature>
<dbReference type="Gene3D" id="1.10.1040.10">
    <property type="entry name" value="N-(1-d-carboxylethyl)-l-norvaline Dehydrogenase, domain 2"/>
    <property type="match status" value="1"/>
</dbReference>
<dbReference type="Pfam" id="PF08546">
    <property type="entry name" value="ApbA_C"/>
    <property type="match status" value="1"/>
</dbReference>
<keyword evidence="8" id="KW-1185">Reference proteome</keyword>
<keyword evidence="3" id="KW-0560">Oxidoreductase</keyword>
<feature type="compositionally biased region" description="Basic and acidic residues" evidence="4">
    <location>
        <begin position="191"/>
        <end position="200"/>
    </location>
</feature>
<organism evidence="7 8">
    <name type="scientific">Remersonia thermophila</name>
    <dbReference type="NCBI Taxonomy" id="72144"/>
    <lineage>
        <taxon>Eukaryota</taxon>
        <taxon>Fungi</taxon>
        <taxon>Dikarya</taxon>
        <taxon>Ascomycota</taxon>
        <taxon>Pezizomycotina</taxon>
        <taxon>Sordariomycetes</taxon>
        <taxon>Sordariomycetidae</taxon>
        <taxon>Sordariales</taxon>
        <taxon>Sordariales incertae sedis</taxon>
        <taxon>Remersonia</taxon>
    </lineage>
</organism>
<evidence type="ECO:0000256" key="1">
    <source>
        <dbReference type="ARBA" id="ARBA00007870"/>
    </source>
</evidence>
<keyword evidence="2" id="KW-0521">NADP</keyword>
<dbReference type="PANTHER" id="PTHR21708">
    <property type="entry name" value="PROBABLE 2-DEHYDROPANTOATE 2-REDUCTASE"/>
    <property type="match status" value="1"/>
</dbReference>
<dbReference type="EMBL" id="JAZGUE010000005">
    <property type="protein sequence ID" value="KAL2266056.1"/>
    <property type="molecule type" value="Genomic_DNA"/>
</dbReference>
<dbReference type="PANTHER" id="PTHR21708:SF26">
    <property type="entry name" value="2-DEHYDROPANTOATE 2-REDUCTASE"/>
    <property type="match status" value="1"/>
</dbReference>
<evidence type="ECO:0000259" key="5">
    <source>
        <dbReference type="Pfam" id="PF02558"/>
    </source>
</evidence>
<sequence length="405" mass="43859">MTSGLENLQPGLDPDRPVHILFVGAGAVGCFYASRLHYPSHNLHVSLVARSNYKALADHGVHLQTHTFGDYTFRPHAVFPSVAEAAGARPSSGWDYVIVTTKALPDRSDDSALIAPLVGPHSCIVLIQNGLGVEQPHRSRFPANPIVSAVTVISAVQTSPGSVRQNRWTRIHLGPYSHSASFDLASGGQDGKPRLPRGDDTTGAVTLAEVPSPAPADTKTLQALGAHHALLLADWWARLGLIRDAHATRDELALQSLRWHKLCINAAFNPSAVLSGGRGNADMISDPELRRHIEGIMNEIWDAAPKVLAAHAGEEESGKKPFPPEGAAEPERILKSTERNVGSKPSMLLDWEAGRPLEVEVILGNPVRIARARGVEMPRLQSLYALIRSAMQTRERREKEAQGKL</sequence>
<dbReference type="Gene3D" id="3.40.50.720">
    <property type="entry name" value="NAD(P)-binding Rossmann-like Domain"/>
    <property type="match status" value="1"/>
</dbReference>
<dbReference type="NCBIfam" id="TIGR00745">
    <property type="entry name" value="apbA_panE"/>
    <property type="match status" value="1"/>
</dbReference>
<dbReference type="RefSeq" id="XP_070864783.1">
    <property type="nucleotide sequence ID" value="XM_071012005.1"/>
</dbReference>
<dbReference type="InterPro" id="IPR013328">
    <property type="entry name" value="6PGD_dom2"/>
</dbReference>
<protein>
    <recommendedName>
        <fullName evidence="9">2-dehydropantoate 2-reductase</fullName>
    </recommendedName>
</protein>
<dbReference type="SUPFAM" id="SSF48179">
    <property type="entry name" value="6-phosphogluconate dehydrogenase C-terminal domain-like"/>
    <property type="match status" value="1"/>
</dbReference>
<dbReference type="GeneID" id="98126649"/>
<feature type="region of interest" description="Disordered" evidence="4">
    <location>
        <begin position="184"/>
        <end position="203"/>
    </location>
</feature>
<dbReference type="InterPro" id="IPR051402">
    <property type="entry name" value="KPR-Related"/>
</dbReference>
<evidence type="ECO:0000256" key="3">
    <source>
        <dbReference type="ARBA" id="ARBA00023002"/>
    </source>
</evidence>
<dbReference type="InterPro" id="IPR008927">
    <property type="entry name" value="6-PGluconate_DH-like_C_sf"/>
</dbReference>
<dbReference type="InterPro" id="IPR036291">
    <property type="entry name" value="NAD(P)-bd_dom_sf"/>
</dbReference>
<dbReference type="Proteomes" id="UP001600064">
    <property type="component" value="Unassembled WGS sequence"/>
</dbReference>
<comment type="similarity">
    <text evidence="1">Belongs to the ketopantoate reductase family.</text>
</comment>
<dbReference type="InterPro" id="IPR013332">
    <property type="entry name" value="KPR_N"/>
</dbReference>
<evidence type="ECO:0008006" key="9">
    <source>
        <dbReference type="Google" id="ProtNLM"/>
    </source>
</evidence>
<evidence type="ECO:0000259" key="6">
    <source>
        <dbReference type="Pfam" id="PF08546"/>
    </source>
</evidence>
<name>A0ABR4D6U9_9PEZI</name>
<evidence type="ECO:0000313" key="8">
    <source>
        <dbReference type="Proteomes" id="UP001600064"/>
    </source>
</evidence>
<gene>
    <name evidence="7" type="ORF">VTJ83DRAFT_5408</name>
</gene>
<accession>A0ABR4D6U9</accession>
<comment type="caution">
    <text evidence="7">The sequence shown here is derived from an EMBL/GenBank/DDBJ whole genome shotgun (WGS) entry which is preliminary data.</text>
</comment>
<reference evidence="7 8" key="1">
    <citation type="journal article" date="2024" name="Commun. Biol.">
        <title>Comparative genomic analysis of thermophilic fungi reveals convergent evolutionary adaptations and gene losses.</title>
        <authorList>
            <person name="Steindorff A.S."/>
            <person name="Aguilar-Pontes M.V."/>
            <person name="Robinson A.J."/>
            <person name="Andreopoulos B."/>
            <person name="LaButti K."/>
            <person name="Kuo A."/>
            <person name="Mondo S."/>
            <person name="Riley R."/>
            <person name="Otillar R."/>
            <person name="Haridas S."/>
            <person name="Lipzen A."/>
            <person name="Grimwood J."/>
            <person name="Schmutz J."/>
            <person name="Clum A."/>
            <person name="Reid I.D."/>
            <person name="Moisan M.C."/>
            <person name="Butler G."/>
            <person name="Nguyen T.T.M."/>
            <person name="Dewar K."/>
            <person name="Conant G."/>
            <person name="Drula E."/>
            <person name="Henrissat B."/>
            <person name="Hansel C."/>
            <person name="Singer S."/>
            <person name="Hutchinson M.I."/>
            <person name="de Vries R.P."/>
            <person name="Natvig D.O."/>
            <person name="Powell A.J."/>
            <person name="Tsang A."/>
            <person name="Grigoriev I.V."/>
        </authorList>
    </citation>
    <scope>NUCLEOTIDE SEQUENCE [LARGE SCALE GENOMIC DNA]</scope>
    <source>
        <strain evidence="7 8">ATCC 22073</strain>
    </source>
</reference>
<dbReference type="SUPFAM" id="SSF51735">
    <property type="entry name" value="NAD(P)-binding Rossmann-fold domains"/>
    <property type="match status" value="1"/>
</dbReference>
<dbReference type="Pfam" id="PF02558">
    <property type="entry name" value="ApbA"/>
    <property type="match status" value="1"/>
</dbReference>